<evidence type="ECO:0000313" key="1">
    <source>
        <dbReference type="EMBL" id="GJN65448.1"/>
    </source>
</evidence>
<dbReference type="EMBL" id="BQKV01000098">
    <property type="protein sequence ID" value="GJN65448.1"/>
    <property type="molecule type" value="Genomic_DNA"/>
</dbReference>
<reference evidence="1" key="1">
    <citation type="journal article" date="2022" name="Int. J. Syst. Evol. Microbiol.">
        <title>Genome-based, phenotypic and chemotaxonomic classification of Faecalibacterium strains: proposal of three novel species Faecalibacterium duncaniae sp. nov., Faecalibacterium hattorii sp. nov. and Faecalibacterium gallinarum sp. nov. .</title>
        <authorList>
            <person name="Sakamoto M."/>
            <person name="Sakurai N."/>
            <person name="Tanno H."/>
            <person name="Iino T."/>
            <person name="Ohkuma M."/>
            <person name="Endo A."/>
        </authorList>
    </citation>
    <scope>NUCLEOTIDE SEQUENCE</scope>
    <source>
        <strain evidence="1">JCM 17207</strain>
    </source>
</reference>
<name>A0AA37J063_9FIRM</name>
<proteinExistence type="predicted"/>
<sequence>MGPGYSFDRLYTDSVWFDYDIPIFSSLIVGFGIIFSPELGTAAKAVHLLDALFIWSVKFPAPF</sequence>
<organism evidence="1 2">
    <name type="scientific">Faecalibacterium gallinarum</name>
    <dbReference type="NCBI Taxonomy" id="2903556"/>
    <lineage>
        <taxon>Bacteria</taxon>
        <taxon>Bacillati</taxon>
        <taxon>Bacillota</taxon>
        <taxon>Clostridia</taxon>
        <taxon>Eubacteriales</taxon>
        <taxon>Oscillospiraceae</taxon>
        <taxon>Faecalibacterium</taxon>
    </lineage>
</organism>
<keyword evidence="2" id="KW-1185">Reference proteome</keyword>
<comment type="caution">
    <text evidence="1">The sequence shown here is derived from an EMBL/GenBank/DDBJ whole genome shotgun (WGS) entry which is preliminary data.</text>
</comment>
<dbReference type="AlphaFoldDB" id="A0AA37J063"/>
<dbReference type="Proteomes" id="UP001055185">
    <property type="component" value="Unassembled WGS sequence"/>
</dbReference>
<gene>
    <name evidence="1" type="ORF">JCM17207_20730</name>
</gene>
<protein>
    <submittedName>
        <fullName evidence="1">Uncharacterized protein</fullName>
    </submittedName>
</protein>
<evidence type="ECO:0000313" key="2">
    <source>
        <dbReference type="Proteomes" id="UP001055185"/>
    </source>
</evidence>
<accession>A0AA37J063</accession>